<dbReference type="EMBL" id="QVRA01000017">
    <property type="protein sequence ID" value="RJG53299.1"/>
    <property type="molecule type" value="Genomic_DNA"/>
</dbReference>
<evidence type="ECO:0000313" key="2">
    <source>
        <dbReference type="EMBL" id="RJG53299.1"/>
    </source>
</evidence>
<dbReference type="Pfam" id="PF02627">
    <property type="entry name" value="CMD"/>
    <property type="match status" value="1"/>
</dbReference>
<dbReference type="PANTHER" id="PTHR34846">
    <property type="entry name" value="4-CARBOXYMUCONOLACTONE DECARBOXYLASE FAMILY PROTEIN (AFU_ORTHOLOGUE AFUA_6G11590)"/>
    <property type="match status" value="1"/>
</dbReference>
<dbReference type="InterPro" id="IPR029032">
    <property type="entry name" value="AhpD-like"/>
</dbReference>
<accession>A0A418YPM9</accession>
<name>A0A418YPM9_9SPHN</name>
<dbReference type="PANTHER" id="PTHR34846:SF5">
    <property type="entry name" value="CARBOXYMUCONOLACTONE DECARBOXYLASE-LIKE DOMAIN-CONTAINING PROTEIN"/>
    <property type="match status" value="1"/>
</dbReference>
<proteinExistence type="predicted"/>
<sequence length="185" mass="20608">MAAMFPTNGRYRSICLPAGGDHMSDRQLPMIPMLPRSEWTDAARDVFAFWEGPEARENGSRSNTMMTLAQHPQLAMHVLELGKYMLVGSTLSPRHREMVVLRVAARYRVDYEWAHHVHSARLVGMTDNEFIALQTGGASSLWSNTDQAVIDAIDQLCSNGRIDPGTQAILSDDMDWTCNGFAPVT</sequence>
<keyword evidence="3" id="KW-1185">Reference proteome</keyword>
<dbReference type="SUPFAM" id="SSF69118">
    <property type="entry name" value="AhpD-like"/>
    <property type="match status" value="1"/>
</dbReference>
<dbReference type="Proteomes" id="UP000283469">
    <property type="component" value="Unassembled WGS sequence"/>
</dbReference>
<dbReference type="Gene3D" id="1.20.1290.10">
    <property type="entry name" value="AhpD-like"/>
    <property type="match status" value="1"/>
</dbReference>
<dbReference type="GO" id="GO:0051920">
    <property type="term" value="F:peroxiredoxin activity"/>
    <property type="evidence" value="ECO:0007669"/>
    <property type="project" value="InterPro"/>
</dbReference>
<comment type="caution">
    <text evidence="2">The sequence shown here is derived from an EMBL/GenBank/DDBJ whole genome shotgun (WGS) entry which is preliminary data.</text>
</comment>
<reference evidence="2 3" key="1">
    <citation type="submission" date="2018-08" db="EMBL/GenBank/DDBJ databases">
        <title>Sphingobium sp. EO9.</title>
        <authorList>
            <person name="Park Y."/>
            <person name="Kim K.H."/>
            <person name="Jeon C.O."/>
        </authorList>
    </citation>
    <scope>NUCLEOTIDE SEQUENCE [LARGE SCALE GENOMIC DNA]</scope>
    <source>
        <strain evidence="2 3">EO9</strain>
    </source>
</reference>
<organism evidence="2 3">
    <name type="scientific">Sphingobium terrigena</name>
    <dbReference type="NCBI Taxonomy" id="2304063"/>
    <lineage>
        <taxon>Bacteria</taxon>
        <taxon>Pseudomonadati</taxon>
        <taxon>Pseudomonadota</taxon>
        <taxon>Alphaproteobacteria</taxon>
        <taxon>Sphingomonadales</taxon>
        <taxon>Sphingomonadaceae</taxon>
        <taxon>Sphingobium</taxon>
    </lineage>
</organism>
<dbReference type="RefSeq" id="WP_119748520.1">
    <property type="nucleotide sequence ID" value="NZ_QVRA01000017.1"/>
</dbReference>
<gene>
    <name evidence="2" type="ORF">D0Z70_16975</name>
</gene>
<protein>
    <submittedName>
        <fullName evidence="2">Carboxymuconolactone decarboxylase family protein</fullName>
    </submittedName>
</protein>
<evidence type="ECO:0000259" key="1">
    <source>
        <dbReference type="Pfam" id="PF02627"/>
    </source>
</evidence>
<dbReference type="AlphaFoldDB" id="A0A418YPM9"/>
<feature type="domain" description="Carboxymuconolactone decarboxylase-like" evidence="1">
    <location>
        <begin position="73"/>
        <end position="143"/>
    </location>
</feature>
<dbReference type="InterPro" id="IPR003779">
    <property type="entry name" value="CMD-like"/>
</dbReference>
<dbReference type="OrthoDB" id="4704294at2"/>
<evidence type="ECO:0000313" key="3">
    <source>
        <dbReference type="Proteomes" id="UP000283469"/>
    </source>
</evidence>